<dbReference type="Pfam" id="PF00557">
    <property type="entry name" value="Peptidase_M24"/>
    <property type="match status" value="1"/>
</dbReference>
<name>A0A6N7J022_9FIRM</name>
<dbReference type="CDD" id="cd01086">
    <property type="entry name" value="MetAP1"/>
    <property type="match status" value="1"/>
</dbReference>
<feature type="binding site" evidence="6">
    <location>
        <position position="159"/>
    </location>
    <ligand>
        <name>a divalent metal cation</name>
        <dbReference type="ChEBI" id="CHEBI:60240"/>
        <label>2</label>
        <note>catalytic</note>
    </ligand>
</feature>
<evidence type="ECO:0000256" key="7">
    <source>
        <dbReference type="RuleBase" id="RU003653"/>
    </source>
</evidence>
<comment type="similarity">
    <text evidence="6">Belongs to the peptidase M24A family. Methionine aminopeptidase type 1 subfamily.</text>
</comment>
<comment type="catalytic activity">
    <reaction evidence="6 7">
        <text>Release of N-terminal amino acids, preferentially methionine, from peptides and arylamides.</text>
        <dbReference type="EC" id="3.4.11.18"/>
    </reaction>
</comment>
<evidence type="ECO:0000313" key="9">
    <source>
        <dbReference type="EMBL" id="MQN01946.1"/>
    </source>
</evidence>
<reference evidence="9" key="1">
    <citation type="journal article" date="2020" name="Appl. Environ. Microbiol.">
        <title>Medium-Chain Fatty Acid Synthesis by 'Candidatus Weimeria bifida' gen. nov., sp. nov., and 'Candidatus Pseudoramibacter fermentans' sp. nov.</title>
        <authorList>
            <person name="Scarborough M.J."/>
            <person name="Myers K.S."/>
            <person name="Donohue T.J."/>
            <person name="Noguera D.R."/>
        </authorList>
    </citation>
    <scope>NUCLEOTIDE SEQUENCE</scope>
    <source>
        <strain evidence="9">LCO1.1</strain>
    </source>
</reference>
<dbReference type="GO" id="GO:0046872">
    <property type="term" value="F:metal ion binding"/>
    <property type="evidence" value="ECO:0007669"/>
    <property type="project" value="UniProtKB-UniRule"/>
</dbReference>
<dbReference type="AlphaFoldDB" id="A0A6N7J022"/>
<dbReference type="InterPro" id="IPR001714">
    <property type="entry name" value="Pept_M24_MAP"/>
</dbReference>
<evidence type="ECO:0000256" key="6">
    <source>
        <dbReference type="HAMAP-Rule" id="MF_01974"/>
    </source>
</evidence>
<dbReference type="InterPro" id="IPR036005">
    <property type="entry name" value="Creatinase/aminopeptidase-like"/>
</dbReference>
<dbReference type="EMBL" id="VOGC01000007">
    <property type="protein sequence ID" value="MQN01946.1"/>
    <property type="molecule type" value="Genomic_DNA"/>
</dbReference>
<evidence type="ECO:0000259" key="8">
    <source>
        <dbReference type="Pfam" id="PF00557"/>
    </source>
</evidence>
<feature type="binding site" evidence="6">
    <location>
        <position position="159"/>
    </location>
    <ligand>
        <name>a divalent metal cation</name>
        <dbReference type="ChEBI" id="CHEBI:60240"/>
        <label>1</label>
    </ligand>
</feature>
<comment type="cofactor">
    <cofactor evidence="6">
        <name>Co(2+)</name>
        <dbReference type="ChEBI" id="CHEBI:48828"/>
    </cofactor>
    <cofactor evidence="6">
        <name>Zn(2+)</name>
        <dbReference type="ChEBI" id="CHEBI:29105"/>
    </cofactor>
    <cofactor evidence="6">
        <name>Mn(2+)</name>
        <dbReference type="ChEBI" id="CHEBI:29035"/>
    </cofactor>
    <cofactor evidence="6">
        <name>Fe(2+)</name>
        <dbReference type="ChEBI" id="CHEBI:29033"/>
    </cofactor>
    <text evidence="6">Binds 2 divalent metal cations per subunit. Has a high-affinity and a low affinity metal-binding site. The true nature of the physiological cofactor is under debate. The enzyme is active with cobalt, zinc, manganese or divalent iron ions. Most likely, methionine aminopeptidases function as mononuclear Fe(2+)-metalloproteases under physiological conditions, and the catalytically relevant metal-binding site has been assigned to the histidine-containing high-affinity site.</text>
</comment>
<dbReference type="InterPro" id="IPR004027">
    <property type="entry name" value="SEC_C_motif"/>
</dbReference>
<feature type="binding site" evidence="6">
    <location>
        <position position="148"/>
    </location>
    <ligand>
        <name>a divalent metal cation</name>
        <dbReference type="ChEBI" id="CHEBI:60240"/>
        <label>1</label>
    </ligand>
</feature>
<feature type="binding site" evidence="6">
    <location>
        <position position="255"/>
    </location>
    <ligand>
        <name>a divalent metal cation</name>
        <dbReference type="ChEBI" id="CHEBI:60240"/>
        <label>2</label>
        <note>catalytic</note>
    </ligand>
</feature>
<dbReference type="InterPro" id="IPR000994">
    <property type="entry name" value="Pept_M24"/>
</dbReference>
<feature type="binding site" evidence="6">
    <location>
        <position position="287"/>
    </location>
    <ligand>
        <name>a divalent metal cation</name>
        <dbReference type="ChEBI" id="CHEBI:60240"/>
        <label>1</label>
    </ligand>
</feature>
<dbReference type="Gene3D" id="3.10.450.50">
    <property type="match status" value="1"/>
</dbReference>
<feature type="domain" description="Peptidase M24" evidence="8">
    <location>
        <begin position="64"/>
        <end position="294"/>
    </location>
</feature>
<keyword evidence="3 6" id="KW-0645">Protease</keyword>
<evidence type="ECO:0000256" key="1">
    <source>
        <dbReference type="ARBA" id="ARBA00002521"/>
    </source>
</evidence>
<gene>
    <name evidence="6" type="primary">map</name>
    <name evidence="9" type="ORF">FRC54_08600</name>
</gene>
<evidence type="ECO:0000256" key="5">
    <source>
        <dbReference type="ARBA" id="ARBA00022801"/>
    </source>
</evidence>
<evidence type="ECO:0000256" key="2">
    <source>
        <dbReference type="ARBA" id="ARBA00022438"/>
    </source>
</evidence>
<dbReference type="Proteomes" id="UP000460257">
    <property type="component" value="Unassembled WGS sequence"/>
</dbReference>
<comment type="function">
    <text evidence="1 6">Removes the N-terminal methionine from nascent proteins. The N-terminal methionine is often cleaved when the second residue in the primary sequence is small and uncharged (Met-Ala-, Cys, Gly, Pro, Ser, Thr, or Val). Requires deformylation of the N(alpha)-formylated initiator methionine before it can be hydrolyzed.</text>
</comment>
<dbReference type="HAMAP" id="MF_01974">
    <property type="entry name" value="MetAP_1"/>
    <property type="match status" value="1"/>
</dbReference>
<keyword evidence="2 6" id="KW-0031">Aminopeptidase</keyword>
<evidence type="ECO:0000256" key="4">
    <source>
        <dbReference type="ARBA" id="ARBA00022723"/>
    </source>
</evidence>
<keyword evidence="4 6" id="KW-0479">Metal-binding</keyword>
<dbReference type="Gene3D" id="3.90.230.10">
    <property type="entry name" value="Creatinase/methionine aminopeptidase superfamily"/>
    <property type="match status" value="1"/>
</dbReference>
<dbReference type="PANTHER" id="PTHR43330:SF8">
    <property type="entry name" value="METHIONINE AMINOPEPTIDASE 1D, MITOCHONDRIAL"/>
    <property type="match status" value="1"/>
</dbReference>
<dbReference type="PANTHER" id="PTHR43330">
    <property type="entry name" value="METHIONINE AMINOPEPTIDASE"/>
    <property type="match status" value="1"/>
</dbReference>
<evidence type="ECO:0000313" key="10">
    <source>
        <dbReference type="Proteomes" id="UP000460257"/>
    </source>
</evidence>
<proteinExistence type="inferred from homology"/>
<accession>A0A6N7J022</accession>
<keyword evidence="5 6" id="KW-0378">Hydrolase</keyword>
<feature type="binding site" evidence="6">
    <location>
        <position position="287"/>
    </location>
    <ligand>
        <name>a divalent metal cation</name>
        <dbReference type="ChEBI" id="CHEBI:60240"/>
        <label>2</label>
        <note>catalytic</note>
    </ligand>
</feature>
<dbReference type="Pfam" id="PF02810">
    <property type="entry name" value="SEC-C"/>
    <property type="match status" value="1"/>
</dbReference>
<protein>
    <recommendedName>
        <fullName evidence="6 7">Methionine aminopeptidase</fullName>
        <shortName evidence="6">MAP</shortName>
        <shortName evidence="6">MetAP</shortName>
        <ecNumber evidence="6 7">3.4.11.18</ecNumber>
    </recommendedName>
    <alternativeName>
        <fullName evidence="6">Peptidase M</fullName>
    </alternativeName>
</protein>
<feature type="binding site" evidence="6">
    <location>
        <position position="229"/>
    </location>
    <ligand>
        <name>substrate</name>
    </ligand>
</feature>
<dbReference type="SUPFAM" id="SSF103642">
    <property type="entry name" value="Sec-C motif"/>
    <property type="match status" value="1"/>
</dbReference>
<comment type="caution">
    <text evidence="9">The sequence shown here is derived from an EMBL/GenBank/DDBJ whole genome shotgun (WGS) entry which is preliminary data.</text>
</comment>
<dbReference type="NCBIfam" id="TIGR00500">
    <property type="entry name" value="met_pdase_I"/>
    <property type="match status" value="1"/>
</dbReference>
<feature type="binding site" evidence="6">
    <location>
        <position position="130"/>
    </location>
    <ligand>
        <name>substrate</name>
    </ligand>
</feature>
<dbReference type="PRINTS" id="PR00599">
    <property type="entry name" value="MAPEPTIDASE"/>
</dbReference>
<dbReference type="EC" id="3.4.11.18" evidence="6 7"/>
<dbReference type="InterPro" id="IPR002467">
    <property type="entry name" value="Pept_M24A_MAP1"/>
</dbReference>
<dbReference type="NCBIfam" id="NF008970">
    <property type="entry name" value="PRK12318.1"/>
    <property type="match status" value="1"/>
</dbReference>
<sequence>MNAFLNQDKRKKEEKIGRNDPCWCGSGRKYKNCHEAFDRKIEKIRLEGHEVPHRDMIKTPEQIEGIKKSAVINMACLDEVGKQIKEGMTTLDIDNIINEVTYGMGGIPACLNYEGFPKSVCTSINDQVCHGIPSKDVVLHDGDIINVDCSTILNGYFSDSSRMFMIGNVSDEKRKLVEVTKECCDLGLAQVKPWGFLGDMAEAVHTHAEENGYSVVREIGGHGCGVEFHEDPWVGYLSNRGEDMLMVPGMCFTIEPMINMGSADIYTDKENNWEVYTLDGMPSAQWEYQVLVTETGAEVLSH</sequence>
<organism evidence="9 10">
    <name type="scientific">Candidatus Weimeria bifida</name>
    <dbReference type="NCBI Taxonomy" id="2599074"/>
    <lineage>
        <taxon>Bacteria</taxon>
        <taxon>Bacillati</taxon>
        <taxon>Bacillota</taxon>
        <taxon>Clostridia</taxon>
        <taxon>Lachnospirales</taxon>
        <taxon>Lachnospiraceae</taxon>
        <taxon>Candidatus Weimeria</taxon>
    </lineage>
</organism>
<keyword evidence="10" id="KW-1185">Reference proteome</keyword>
<feature type="binding site" evidence="6">
    <location>
        <position position="222"/>
    </location>
    <ligand>
        <name>a divalent metal cation</name>
        <dbReference type="ChEBI" id="CHEBI:60240"/>
        <label>2</label>
        <note>catalytic</note>
    </ligand>
</feature>
<evidence type="ECO:0000256" key="3">
    <source>
        <dbReference type="ARBA" id="ARBA00022670"/>
    </source>
</evidence>
<dbReference type="GO" id="GO:0004239">
    <property type="term" value="F:initiator methionyl aminopeptidase activity"/>
    <property type="evidence" value="ECO:0007669"/>
    <property type="project" value="UniProtKB-UniRule"/>
</dbReference>
<comment type="subunit">
    <text evidence="6">Monomer.</text>
</comment>
<dbReference type="GO" id="GO:0006508">
    <property type="term" value="P:proteolysis"/>
    <property type="evidence" value="ECO:0007669"/>
    <property type="project" value="UniProtKB-KW"/>
</dbReference>
<dbReference type="SUPFAM" id="SSF55920">
    <property type="entry name" value="Creatinase/aminopeptidase"/>
    <property type="match status" value="1"/>
</dbReference>
<dbReference type="GO" id="GO:0070006">
    <property type="term" value="F:metalloaminopeptidase activity"/>
    <property type="evidence" value="ECO:0007669"/>
    <property type="project" value="UniProtKB-UniRule"/>
</dbReference>